<dbReference type="EMBL" id="DWVS01000279">
    <property type="protein sequence ID" value="HJC88500.1"/>
    <property type="molecule type" value="Genomic_DNA"/>
</dbReference>
<sequence>MLGGAHAVNPLISVIVPVYNAERYLADCLESLIRQTHRELEILVIDDGSTDGSAALCERFAGQDGRIRLLRKENGGVSSARNLGLDEAQGEYVAFVDADDWILPEMLETQLIQLTREGGDMILGGYLAVGEKERESYRKTSLDEKGDGEQKNRPAGHTAEPSVDSGAAAQACAPCLVMNAKGYVNGFLLQSSSRCWSILFRREAIGETRFPEGLSIGEDLLFMARLMARLNRVLVTGACGYCYFINEEGAMLKGFRPSYMDQITCWEMAERELAGFGKEAQENVRLCLFQAALLVAGKLALLDPDVVRQNYGTCLERCVRAAAEAWKELGRTGRRRLSRGYRLKGQIFLHVPMGYLRLYHIWKQRDLSQE</sequence>
<dbReference type="PANTHER" id="PTHR43685:SF2">
    <property type="entry name" value="GLYCOSYLTRANSFERASE 2-LIKE DOMAIN-CONTAINING PROTEIN"/>
    <property type="match status" value="1"/>
</dbReference>
<comment type="caution">
    <text evidence="3">The sequence shown here is derived from an EMBL/GenBank/DDBJ whole genome shotgun (WGS) entry which is preliminary data.</text>
</comment>
<dbReference type="InterPro" id="IPR050834">
    <property type="entry name" value="Glycosyltransf_2"/>
</dbReference>
<dbReference type="GO" id="GO:0016757">
    <property type="term" value="F:glycosyltransferase activity"/>
    <property type="evidence" value="ECO:0007669"/>
    <property type="project" value="UniProtKB-KW"/>
</dbReference>
<evidence type="ECO:0000256" key="1">
    <source>
        <dbReference type="SAM" id="MobiDB-lite"/>
    </source>
</evidence>
<dbReference type="SUPFAM" id="SSF53448">
    <property type="entry name" value="Nucleotide-diphospho-sugar transferases"/>
    <property type="match status" value="1"/>
</dbReference>
<reference evidence="3" key="2">
    <citation type="submission" date="2021-04" db="EMBL/GenBank/DDBJ databases">
        <authorList>
            <person name="Gilroy R."/>
        </authorList>
    </citation>
    <scope>NUCLEOTIDE SEQUENCE</scope>
    <source>
        <strain evidence="3">ChiBcec1-1630</strain>
    </source>
</reference>
<proteinExistence type="predicted"/>
<keyword evidence="3" id="KW-0328">Glycosyltransferase</keyword>
<evidence type="ECO:0000313" key="4">
    <source>
        <dbReference type="Proteomes" id="UP000823922"/>
    </source>
</evidence>
<dbReference type="EC" id="2.4.-.-" evidence="3"/>
<feature type="compositionally biased region" description="Basic and acidic residues" evidence="1">
    <location>
        <begin position="137"/>
        <end position="152"/>
    </location>
</feature>
<feature type="domain" description="Glycosyltransferase 2-like" evidence="2">
    <location>
        <begin position="13"/>
        <end position="141"/>
    </location>
</feature>
<organism evidence="3 4">
    <name type="scientific">Candidatus Eisenbergiella intestinigallinarum</name>
    <dbReference type="NCBI Taxonomy" id="2838549"/>
    <lineage>
        <taxon>Bacteria</taxon>
        <taxon>Bacillati</taxon>
        <taxon>Bacillota</taxon>
        <taxon>Clostridia</taxon>
        <taxon>Lachnospirales</taxon>
        <taxon>Lachnospiraceae</taxon>
        <taxon>Eisenbergiella</taxon>
    </lineage>
</organism>
<evidence type="ECO:0000313" key="3">
    <source>
        <dbReference type="EMBL" id="HJC88500.1"/>
    </source>
</evidence>
<dbReference type="PANTHER" id="PTHR43685">
    <property type="entry name" value="GLYCOSYLTRANSFERASE"/>
    <property type="match status" value="1"/>
</dbReference>
<name>A0A9D2TTF5_9FIRM</name>
<dbReference type="CDD" id="cd00761">
    <property type="entry name" value="Glyco_tranf_GTA_type"/>
    <property type="match status" value="1"/>
</dbReference>
<dbReference type="Pfam" id="PF00535">
    <property type="entry name" value="Glycos_transf_2"/>
    <property type="match status" value="1"/>
</dbReference>
<protein>
    <submittedName>
        <fullName evidence="3">Glycosyltransferase</fullName>
        <ecNumber evidence="3">2.4.-.-</ecNumber>
    </submittedName>
</protein>
<gene>
    <name evidence="3" type="ORF">H9926_10855</name>
</gene>
<dbReference type="Gene3D" id="3.90.550.10">
    <property type="entry name" value="Spore Coat Polysaccharide Biosynthesis Protein SpsA, Chain A"/>
    <property type="match status" value="1"/>
</dbReference>
<accession>A0A9D2TTF5</accession>
<keyword evidence="3" id="KW-0808">Transferase</keyword>
<dbReference type="InterPro" id="IPR029044">
    <property type="entry name" value="Nucleotide-diphossugar_trans"/>
</dbReference>
<reference evidence="3" key="1">
    <citation type="journal article" date="2021" name="PeerJ">
        <title>Extensive microbial diversity within the chicken gut microbiome revealed by metagenomics and culture.</title>
        <authorList>
            <person name="Gilroy R."/>
            <person name="Ravi A."/>
            <person name="Getino M."/>
            <person name="Pursley I."/>
            <person name="Horton D.L."/>
            <person name="Alikhan N.F."/>
            <person name="Baker D."/>
            <person name="Gharbi K."/>
            <person name="Hall N."/>
            <person name="Watson M."/>
            <person name="Adriaenssens E.M."/>
            <person name="Foster-Nyarko E."/>
            <person name="Jarju S."/>
            <person name="Secka A."/>
            <person name="Antonio M."/>
            <person name="Oren A."/>
            <person name="Chaudhuri R.R."/>
            <person name="La Ragione R."/>
            <person name="Hildebrand F."/>
            <person name="Pallen M.J."/>
        </authorList>
    </citation>
    <scope>NUCLEOTIDE SEQUENCE</scope>
    <source>
        <strain evidence="3">ChiBcec1-1630</strain>
    </source>
</reference>
<dbReference type="Proteomes" id="UP000823922">
    <property type="component" value="Unassembled WGS sequence"/>
</dbReference>
<dbReference type="AlphaFoldDB" id="A0A9D2TTF5"/>
<dbReference type="InterPro" id="IPR001173">
    <property type="entry name" value="Glyco_trans_2-like"/>
</dbReference>
<evidence type="ECO:0000259" key="2">
    <source>
        <dbReference type="Pfam" id="PF00535"/>
    </source>
</evidence>
<feature type="region of interest" description="Disordered" evidence="1">
    <location>
        <begin position="137"/>
        <end position="163"/>
    </location>
</feature>